<gene>
    <name evidence="1" type="ORF">NYM_LOCUS2168</name>
</gene>
<sequence>MKYVCLGNMKSA</sequence>
<dbReference type="EMBL" id="LR721774">
    <property type="protein sequence ID" value="VVV42939.1"/>
    <property type="molecule type" value="Genomic_DNA"/>
</dbReference>
<reference evidence="1" key="1">
    <citation type="submission" date="2019-09" db="EMBL/GenBank/DDBJ databases">
        <authorList>
            <person name="Zhang L."/>
        </authorList>
    </citation>
    <scope>NUCLEOTIDE SEQUENCE</scope>
</reference>
<accession>A0A5K0VPZ9</accession>
<organism evidence="1">
    <name type="scientific">Nymphaea colorata</name>
    <name type="common">pocket water lily</name>
    <dbReference type="NCBI Taxonomy" id="210225"/>
    <lineage>
        <taxon>Eukaryota</taxon>
        <taxon>Viridiplantae</taxon>
        <taxon>Streptophyta</taxon>
        <taxon>Embryophyta</taxon>
        <taxon>Tracheophyta</taxon>
        <taxon>Spermatophyta</taxon>
        <taxon>Magnoliopsida</taxon>
        <taxon>Nymphaeales</taxon>
        <taxon>Nymphaeaceae</taxon>
        <taxon>Nymphaea</taxon>
    </lineage>
</organism>
<proteinExistence type="predicted"/>
<evidence type="ECO:0000313" key="1">
    <source>
        <dbReference type="EMBL" id="VVV42939.1"/>
    </source>
</evidence>
<name>A0A5K0VPZ9_9MAGN</name>
<protein>
    <submittedName>
        <fullName evidence="1">Uncharacterized protein</fullName>
    </submittedName>
</protein>